<feature type="transmembrane region" description="Helical" evidence="1">
    <location>
        <begin position="21"/>
        <end position="42"/>
    </location>
</feature>
<proteinExistence type="predicted"/>
<comment type="caution">
    <text evidence="3">The sequence shown here is derived from an EMBL/GenBank/DDBJ whole genome shotgun (WGS) entry which is preliminary data.</text>
</comment>
<dbReference type="Pfam" id="PF07811">
    <property type="entry name" value="TadE"/>
    <property type="match status" value="1"/>
</dbReference>
<dbReference type="Proteomes" id="UP001500751">
    <property type="component" value="Unassembled WGS sequence"/>
</dbReference>
<reference evidence="3 4" key="1">
    <citation type="journal article" date="2019" name="Int. J. Syst. Evol. Microbiol.">
        <title>The Global Catalogue of Microorganisms (GCM) 10K type strain sequencing project: providing services to taxonomists for standard genome sequencing and annotation.</title>
        <authorList>
            <consortium name="The Broad Institute Genomics Platform"/>
            <consortium name="The Broad Institute Genome Sequencing Center for Infectious Disease"/>
            <person name="Wu L."/>
            <person name="Ma J."/>
        </authorList>
    </citation>
    <scope>NUCLEOTIDE SEQUENCE [LARGE SCALE GENOMIC DNA]</scope>
    <source>
        <strain evidence="3 4">JCM 16014</strain>
    </source>
</reference>
<sequence length="172" mass="17892">MRLRRWSGPGAVEDGSATLEAVIIAPIIIVLVTFAVVLGRVANFHESVEQAAQAAARSGSMSRDAALAEANADKTWHNLVTDGTVSGLPTNGLECTDAGGVPDSTAFKTVPGTPQSVAVNDASGSTRTMFAFRAVCTLDTKWLLGMFSTPITVQVTAYSPLDPYRCDGTGGC</sequence>
<dbReference type="InterPro" id="IPR012495">
    <property type="entry name" value="TadE-like_dom"/>
</dbReference>
<feature type="domain" description="TadE-like" evidence="2">
    <location>
        <begin position="15"/>
        <end position="57"/>
    </location>
</feature>
<accession>A0ABN2TTW5</accession>
<evidence type="ECO:0000259" key="2">
    <source>
        <dbReference type="Pfam" id="PF07811"/>
    </source>
</evidence>
<keyword evidence="1" id="KW-0472">Membrane</keyword>
<keyword evidence="1" id="KW-0812">Transmembrane</keyword>
<evidence type="ECO:0000313" key="4">
    <source>
        <dbReference type="Proteomes" id="UP001500751"/>
    </source>
</evidence>
<evidence type="ECO:0000313" key="3">
    <source>
        <dbReference type="EMBL" id="GAA2019474.1"/>
    </source>
</evidence>
<dbReference type="RefSeq" id="WP_344664766.1">
    <property type="nucleotide sequence ID" value="NZ_BAAAQN010000006.1"/>
</dbReference>
<organism evidence="3 4">
    <name type="scientific">Catenulispora yoronensis</name>
    <dbReference type="NCBI Taxonomy" id="450799"/>
    <lineage>
        <taxon>Bacteria</taxon>
        <taxon>Bacillati</taxon>
        <taxon>Actinomycetota</taxon>
        <taxon>Actinomycetes</taxon>
        <taxon>Catenulisporales</taxon>
        <taxon>Catenulisporaceae</taxon>
        <taxon>Catenulispora</taxon>
    </lineage>
</organism>
<dbReference type="EMBL" id="BAAAQN010000006">
    <property type="protein sequence ID" value="GAA2019474.1"/>
    <property type="molecule type" value="Genomic_DNA"/>
</dbReference>
<gene>
    <name evidence="3" type="ORF">GCM10009839_14940</name>
</gene>
<name>A0ABN2TTW5_9ACTN</name>
<evidence type="ECO:0000256" key="1">
    <source>
        <dbReference type="SAM" id="Phobius"/>
    </source>
</evidence>
<keyword evidence="1" id="KW-1133">Transmembrane helix</keyword>
<protein>
    <recommendedName>
        <fullName evidence="2">TadE-like domain-containing protein</fullName>
    </recommendedName>
</protein>
<keyword evidence="4" id="KW-1185">Reference proteome</keyword>